<dbReference type="EMBL" id="PKPP01000263">
    <property type="protein sequence ID" value="PWA95118.1"/>
    <property type="molecule type" value="Genomic_DNA"/>
</dbReference>
<dbReference type="NCBIfam" id="TIGR01640">
    <property type="entry name" value="F_box_assoc_1"/>
    <property type="match status" value="1"/>
</dbReference>
<dbReference type="InterPro" id="IPR017451">
    <property type="entry name" value="F-box-assoc_interact_dom"/>
</dbReference>
<name>A0A2U1QAT7_ARTAN</name>
<evidence type="ECO:0000313" key="3">
    <source>
        <dbReference type="Proteomes" id="UP000245207"/>
    </source>
</evidence>
<evidence type="ECO:0000259" key="1">
    <source>
        <dbReference type="Pfam" id="PF08268"/>
    </source>
</evidence>
<comment type="caution">
    <text evidence="2">The sequence shown here is derived from an EMBL/GenBank/DDBJ whole genome shotgun (WGS) entry which is preliminary data.</text>
</comment>
<reference evidence="2 3" key="1">
    <citation type="journal article" date="2018" name="Mol. Plant">
        <title>The genome of Artemisia annua provides insight into the evolution of Asteraceae family and artemisinin biosynthesis.</title>
        <authorList>
            <person name="Shen Q."/>
            <person name="Zhang L."/>
            <person name="Liao Z."/>
            <person name="Wang S."/>
            <person name="Yan T."/>
            <person name="Shi P."/>
            <person name="Liu M."/>
            <person name="Fu X."/>
            <person name="Pan Q."/>
            <person name="Wang Y."/>
            <person name="Lv Z."/>
            <person name="Lu X."/>
            <person name="Zhang F."/>
            <person name="Jiang W."/>
            <person name="Ma Y."/>
            <person name="Chen M."/>
            <person name="Hao X."/>
            <person name="Li L."/>
            <person name="Tang Y."/>
            <person name="Lv G."/>
            <person name="Zhou Y."/>
            <person name="Sun X."/>
            <person name="Brodelius P.E."/>
            <person name="Rose J.K.C."/>
            <person name="Tang K."/>
        </authorList>
    </citation>
    <scope>NUCLEOTIDE SEQUENCE [LARGE SCALE GENOMIC DNA]</scope>
    <source>
        <strain evidence="3">cv. Huhao1</strain>
        <tissue evidence="2">Leaf</tissue>
    </source>
</reference>
<sequence>MAMIPPEHGPYLANIHVKEETQLVVFDEFPALSGFVNLPCKLSYLRIDEYSNGTFAKVAKKDSISKFFKRGGSSRFTENHIVGYCNGVFLSSQAHGHGTTLVVIYPRKEACYELPSTEYWSHDLGVSYVHGLDFDDATECYDGPLPKTWPRASKVFYSCGLGLDDSTMTYKIVCIMRKERFDEATNEFMVEFCTLVHVLGTSSWREIPNPPCYRTMTNEGVFVHGCLHWYTLCPHKIVRFDVKKETFKLIDPPKYMKKNCANNQLVDLHGELGLVYHADNVSMEVWLLKKNEWMLHCKLDRRQPIPDDCQVMIKVLGCGNKDGEIFMTADPAMGNKMLLVYNSKKDILKQVKVIGGQDGCKSEIRLTCV</sequence>
<dbReference type="Pfam" id="PF08268">
    <property type="entry name" value="FBA_3"/>
    <property type="match status" value="1"/>
</dbReference>
<protein>
    <submittedName>
        <fullName evidence="2">F-box domain-containing protein</fullName>
    </submittedName>
</protein>
<evidence type="ECO:0000313" key="2">
    <source>
        <dbReference type="EMBL" id="PWA95118.1"/>
    </source>
</evidence>
<gene>
    <name evidence="2" type="ORF">CTI12_AA053020</name>
</gene>
<feature type="domain" description="F-box associated beta-propeller type 3" evidence="1">
    <location>
        <begin position="145"/>
        <end position="358"/>
    </location>
</feature>
<dbReference type="PANTHER" id="PTHR31672">
    <property type="entry name" value="BNACNNG10540D PROTEIN"/>
    <property type="match status" value="1"/>
</dbReference>
<dbReference type="InterPro" id="IPR013187">
    <property type="entry name" value="F-box-assoc_dom_typ3"/>
</dbReference>
<organism evidence="2 3">
    <name type="scientific">Artemisia annua</name>
    <name type="common">Sweet wormwood</name>
    <dbReference type="NCBI Taxonomy" id="35608"/>
    <lineage>
        <taxon>Eukaryota</taxon>
        <taxon>Viridiplantae</taxon>
        <taxon>Streptophyta</taxon>
        <taxon>Embryophyta</taxon>
        <taxon>Tracheophyta</taxon>
        <taxon>Spermatophyta</taxon>
        <taxon>Magnoliopsida</taxon>
        <taxon>eudicotyledons</taxon>
        <taxon>Gunneridae</taxon>
        <taxon>Pentapetalae</taxon>
        <taxon>asterids</taxon>
        <taxon>campanulids</taxon>
        <taxon>Asterales</taxon>
        <taxon>Asteraceae</taxon>
        <taxon>Asteroideae</taxon>
        <taxon>Anthemideae</taxon>
        <taxon>Artemisiinae</taxon>
        <taxon>Artemisia</taxon>
    </lineage>
</organism>
<proteinExistence type="predicted"/>
<dbReference type="AlphaFoldDB" id="A0A2U1QAT7"/>
<dbReference type="Proteomes" id="UP000245207">
    <property type="component" value="Unassembled WGS sequence"/>
</dbReference>
<keyword evidence="3" id="KW-1185">Reference proteome</keyword>
<dbReference type="OrthoDB" id="5319261at2759"/>
<accession>A0A2U1QAT7</accession>
<dbReference type="PANTHER" id="PTHR31672:SF13">
    <property type="entry name" value="F-BOX PROTEIN CPR30-LIKE"/>
    <property type="match status" value="1"/>
</dbReference>
<dbReference type="InterPro" id="IPR050796">
    <property type="entry name" value="SCF_F-box_component"/>
</dbReference>